<dbReference type="OrthoDB" id="340500at2759"/>
<comment type="subcellular location">
    <subcellularLocation>
        <location evidence="1">Cytoplasm</location>
    </subcellularLocation>
    <subcellularLocation>
        <location evidence="2">Nucleus</location>
        <location evidence="2">Nucleolus</location>
    </subcellularLocation>
</comment>
<dbReference type="SUPFAM" id="SSF110324">
    <property type="entry name" value="Ribosomal L27 protein-like"/>
    <property type="match status" value="1"/>
</dbReference>
<dbReference type="InterPro" id="IPR049469">
    <property type="entry name" value="RRP40_KH-I"/>
</dbReference>
<protein>
    <recommendedName>
        <fullName evidence="9">Ribosomal RNA-processing protein 40</fullName>
    </recommendedName>
</protein>
<proteinExistence type="inferred from homology"/>
<evidence type="ECO:0000256" key="4">
    <source>
        <dbReference type="ARBA" id="ARBA00022490"/>
    </source>
</evidence>
<dbReference type="GO" id="GO:0005730">
    <property type="term" value="C:nucleolus"/>
    <property type="evidence" value="ECO:0007669"/>
    <property type="project" value="UniProtKB-SubCell"/>
</dbReference>
<sequence length="241" mass="26693">MSETTEFQPYAILPGETISLDKYKNDKDVIKIGPGLLHEKQQVTAIKAGTLKNHNNQKWWIDSSQRRYVPSLNEHVIGKIIAKTQDYFRVDIGSAHSALLSTLAFEGATKRNKPNLEIGALVYARVSLANKDMEPELECISATTGKANGFGELKDGFLIKCSLGLCRSLLNPNTPILTALGEHFAFETAVGMNGRVWINTPDISNTILLSNAIKNSEFLSAKEIKQMVKELVKQSEDDMEL</sequence>
<dbReference type="GO" id="GO:0003723">
    <property type="term" value="F:RNA binding"/>
    <property type="evidence" value="ECO:0007669"/>
    <property type="project" value="UniProtKB-KW"/>
</dbReference>
<keyword evidence="8" id="KW-0539">Nucleus</keyword>
<dbReference type="InterPro" id="IPR036612">
    <property type="entry name" value="KH_dom_type_1_sf"/>
</dbReference>
<organism evidence="12 13">
    <name type="scientific">Anaeromyces robustus</name>
    <dbReference type="NCBI Taxonomy" id="1754192"/>
    <lineage>
        <taxon>Eukaryota</taxon>
        <taxon>Fungi</taxon>
        <taxon>Fungi incertae sedis</taxon>
        <taxon>Chytridiomycota</taxon>
        <taxon>Chytridiomycota incertae sedis</taxon>
        <taxon>Neocallimastigomycetes</taxon>
        <taxon>Neocallimastigales</taxon>
        <taxon>Neocallimastigaceae</taxon>
        <taxon>Anaeromyces</taxon>
    </lineage>
</organism>
<dbReference type="SUPFAM" id="SSF54791">
    <property type="entry name" value="Eukaryotic type KH-domain (KH-domain type I)"/>
    <property type="match status" value="1"/>
</dbReference>
<evidence type="ECO:0000313" key="13">
    <source>
        <dbReference type="Proteomes" id="UP000193944"/>
    </source>
</evidence>
<dbReference type="PANTHER" id="PTHR21321:SF1">
    <property type="entry name" value="EXOSOME COMPLEX COMPONENT RRP40"/>
    <property type="match status" value="1"/>
</dbReference>
<dbReference type="InterPro" id="IPR012340">
    <property type="entry name" value="NA-bd_OB-fold"/>
</dbReference>
<reference evidence="12 13" key="1">
    <citation type="submission" date="2016-08" db="EMBL/GenBank/DDBJ databases">
        <title>A Parts List for Fungal Cellulosomes Revealed by Comparative Genomics.</title>
        <authorList>
            <consortium name="DOE Joint Genome Institute"/>
            <person name="Haitjema C.H."/>
            <person name="Gilmore S.P."/>
            <person name="Henske J.K."/>
            <person name="Solomon K.V."/>
            <person name="De Groot R."/>
            <person name="Kuo A."/>
            <person name="Mondo S.J."/>
            <person name="Salamov A.A."/>
            <person name="Labutti K."/>
            <person name="Zhao Z."/>
            <person name="Chiniquy J."/>
            <person name="Barry K."/>
            <person name="Brewer H.M."/>
            <person name="Purvine S.O."/>
            <person name="Wright A.T."/>
            <person name="Boxma B."/>
            <person name="Van Alen T."/>
            <person name="Hackstein J.H."/>
            <person name="Baker S.E."/>
            <person name="Grigoriev I.V."/>
            <person name="O'Malley M.A."/>
        </authorList>
    </citation>
    <scope>NUCLEOTIDE SEQUENCE [LARGE SCALE GENOMIC DNA]</scope>
    <source>
        <strain evidence="12 13">S4</strain>
    </source>
</reference>
<evidence type="ECO:0000256" key="5">
    <source>
        <dbReference type="ARBA" id="ARBA00022552"/>
    </source>
</evidence>
<dbReference type="CDD" id="cd22526">
    <property type="entry name" value="KH-I_Rrp40"/>
    <property type="match status" value="1"/>
</dbReference>
<dbReference type="FunFam" id="3.30.1370.10:FF:000038">
    <property type="entry name" value="exosome complex component RRP40"/>
    <property type="match status" value="1"/>
</dbReference>
<dbReference type="GO" id="GO:0010468">
    <property type="term" value="P:regulation of gene expression"/>
    <property type="evidence" value="ECO:0007669"/>
    <property type="project" value="UniProtKB-ARBA"/>
</dbReference>
<keyword evidence="13" id="KW-1185">Reference proteome</keyword>
<evidence type="ECO:0000313" key="12">
    <source>
        <dbReference type="EMBL" id="ORX64732.1"/>
    </source>
</evidence>
<dbReference type="GO" id="GO:0000176">
    <property type="term" value="C:nuclear exosome (RNase complex)"/>
    <property type="evidence" value="ECO:0007669"/>
    <property type="project" value="TreeGrafter"/>
</dbReference>
<evidence type="ECO:0000256" key="3">
    <source>
        <dbReference type="ARBA" id="ARBA00007841"/>
    </source>
</evidence>
<evidence type="ECO:0000259" key="11">
    <source>
        <dbReference type="Pfam" id="PF18311"/>
    </source>
</evidence>
<dbReference type="InterPro" id="IPR041054">
    <property type="entry name" value="Rrp40_N_euk"/>
</dbReference>
<evidence type="ECO:0000256" key="8">
    <source>
        <dbReference type="ARBA" id="ARBA00023242"/>
    </source>
</evidence>
<dbReference type="InterPro" id="IPR026699">
    <property type="entry name" value="Exosome_RNA_bind1/RRP40/RRP4"/>
</dbReference>
<gene>
    <name evidence="12" type="ORF">BCR32DRAFT_297965</name>
</gene>
<dbReference type="GO" id="GO:0000177">
    <property type="term" value="C:cytoplasmic exosome (RNase complex)"/>
    <property type="evidence" value="ECO:0007669"/>
    <property type="project" value="TreeGrafter"/>
</dbReference>
<feature type="domain" description="K Homology" evidence="10">
    <location>
        <begin position="156"/>
        <end position="202"/>
    </location>
</feature>
<dbReference type="Pfam" id="PF15985">
    <property type="entry name" value="KH_6"/>
    <property type="match status" value="1"/>
</dbReference>
<dbReference type="InterPro" id="IPR037319">
    <property type="entry name" value="Rrp40_S1"/>
</dbReference>
<dbReference type="Proteomes" id="UP000193944">
    <property type="component" value="Unassembled WGS sequence"/>
</dbReference>
<dbReference type="CDD" id="cd05790">
    <property type="entry name" value="S1_Rrp40"/>
    <property type="match status" value="1"/>
</dbReference>
<dbReference type="Gene3D" id="2.40.50.100">
    <property type="match status" value="1"/>
</dbReference>
<evidence type="ECO:0000259" key="10">
    <source>
        <dbReference type="Pfam" id="PF15985"/>
    </source>
</evidence>
<accession>A0A1Y1VTX1</accession>
<evidence type="ECO:0000256" key="1">
    <source>
        <dbReference type="ARBA" id="ARBA00004496"/>
    </source>
</evidence>
<keyword evidence="5" id="KW-0698">rRNA processing</keyword>
<name>A0A1Y1VTX1_9FUNG</name>
<evidence type="ECO:0000256" key="7">
    <source>
        <dbReference type="ARBA" id="ARBA00022884"/>
    </source>
</evidence>
<dbReference type="EMBL" id="MCFG01000502">
    <property type="protein sequence ID" value="ORX64732.1"/>
    <property type="molecule type" value="Genomic_DNA"/>
</dbReference>
<evidence type="ECO:0000256" key="6">
    <source>
        <dbReference type="ARBA" id="ARBA00022835"/>
    </source>
</evidence>
<comment type="similarity">
    <text evidence="3">Belongs to the RRP40 family.</text>
</comment>
<dbReference type="PANTHER" id="PTHR21321">
    <property type="entry name" value="PNAS-3 RELATED"/>
    <property type="match status" value="1"/>
</dbReference>
<comment type="caution">
    <text evidence="12">The sequence shown here is derived from an EMBL/GenBank/DDBJ whole genome shotgun (WGS) entry which is preliminary data.</text>
</comment>
<dbReference type="GO" id="GO:0071035">
    <property type="term" value="P:nuclear polyadenylation-dependent rRNA catabolic process"/>
    <property type="evidence" value="ECO:0007669"/>
    <property type="project" value="TreeGrafter"/>
</dbReference>
<dbReference type="Pfam" id="PF18311">
    <property type="entry name" value="Rrp40_N"/>
    <property type="match status" value="1"/>
</dbReference>
<dbReference type="SUPFAM" id="SSF50249">
    <property type="entry name" value="Nucleic acid-binding proteins"/>
    <property type="match status" value="1"/>
</dbReference>
<dbReference type="GO" id="GO:0071051">
    <property type="term" value="P:poly(A)-dependent snoRNA 3'-end processing"/>
    <property type="evidence" value="ECO:0007669"/>
    <property type="project" value="TreeGrafter"/>
</dbReference>
<dbReference type="GO" id="GO:0071038">
    <property type="term" value="P:TRAMP-dependent tRNA surveillance pathway"/>
    <property type="evidence" value="ECO:0007669"/>
    <property type="project" value="TreeGrafter"/>
</dbReference>
<feature type="domain" description="Exosome complex exonuclease Rrp40 N-terminal" evidence="11">
    <location>
        <begin position="30"/>
        <end position="67"/>
    </location>
</feature>
<keyword evidence="4" id="KW-0963">Cytoplasm</keyword>
<dbReference type="AlphaFoldDB" id="A0A1Y1VTX1"/>
<evidence type="ECO:0000256" key="2">
    <source>
        <dbReference type="ARBA" id="ARBA00004604"/>
    </source>
</evidence>
<reference evidence="12 13" key="2">
    <citation type="submission" date="2016-08" db="EMBL/GenBank/DDBJ databases">
        <title>Pervasive Adenine N6-methylation of Active Genes in Fungi.</title>
        <authorList>
            <consortium name="DOE Joint Genome Institute"/>
            <person name="Mondo S.J."/>
            <person name="Dannebaum R.O."/>
            <person name="Kuo R.C."/>
            <person name="Labutti K."/>
            <person name="Haridas S."/>
            <person name="Kuo A."/>
            <person name="Salamov A."/>
            <person name="Ahrendt S.R."/>
            <person name="Lipzen A."/>
            <person name="Sullivan W."/>
            <person name="Andreopoulos W.B."/>
            <person name="Clum A."/>
            <person name="Lindquist E."/>
            <person name="Daum C."/>
            <person name="Ramamoorthy G.K."/>
            <person name="Gryganskyi A."/>
            <person name="Culley D."/>
            <person name="Magnuson J.K."/>
            <person name="James T.Y."/>
            <person name="O'Malley M.A."/>
            <person name="Stajich J.E."/>
            <person name="Spatafora J.W."/>
            <person name="Visel A."/>
            <person name="Grigoriev I.V."/>
        </authorList>
    </citation>
    <scope>NUCLEOTIDE SEQUENCE [LARGE SCALE GENOMIC DNA]</scope>
    <source>
        <strain evidence="12 13">S4</strain>
    </source>
</reference>
<dbReference type="Gene3D" id="2.40.50.140">
    <property type="entry name" value="Nucleic acid-binding proteins"/>
    <property type="match status" value="1"/>
</dbReference>
<dbReference type="InterPro" id="IPR004088">
    <property type="entry name" value="KH_dom_type_1"/>
</dbReference>
<keyword evidence="7" id="KW-0694">RNA-binding</keyword>
<dbReference type="GO" id="GO:0000467">
    <property type="term" value="P:exonucleolytic trimming to generate mature 3'-end of 5.8S rRNA from tricistronic rRNA transcript (SSU-rRNA, 5.8S rRNA, LSU-rRNA)"/>
    <property type="evidence" value="ECO:0007669"/>
    <property type="project" value="TreeGrafter"/>
</dbReference>
<keyword evidence="6" id="KW-0271">Exosome</keyword>
<dbReference type="STRING" id="1754192.A0A1Y1VTX1"/>
<dbReference type="Gene3D" id="3.30.1370.10">
    <property type="entry name" value="K Homology domain, type 1"/>
    <property type="match status" value="1"/>
</dbReference>
<dbReference type="GO" id="GO:0034475">
    <property type="term" value="P:U4 snRNA 3'-end processing"/>
    <property type="evidence" value="ECO:0007669"/>
    <property type="project" value="TreeGrafter"/>
</dbReference>
<dbReference type="FunFam" id="2.40.50.140:FF:000112">
    <property type="entry name" value="Exosome complex component RRP40"/>
    <property type="match status" value="1"/>
</dbReference>
<dbReference type="GO" id="GO:0071034">
    <property type="term" value="P:CUT catabolic process"/>
    <property type="evidence" value="ECO:0007669"/>
    <property type="project" value="TreeGrafter"/>
</dbReference>
<dbReference type="Pfam" id="PF21262">
    <property type="entry name" value="RRP40_S1"/>
    <property type="match status" value="1"/>
</dbReference>
<evidence type="ECO:0000256" key="9">
    <source>
        <dbReference type="ARBA" id="ARBA00030615"/>
    </source>
</evidence>